<evidence type="ECO:0000256" key="5">
    <source>
        <dbReference type="ARBA" id="ARBA00022918"/>
    </source>
</evidence>
<dbReference type="GO" id="GO:0042575">
    <property type="term" value="C:DNA polymerase complex"/>
    <property type="evidence" value="ECO:0007669"/>
    <property type="project" value="UniProtKB-ARBA"/>
</dbReference>
<dbReference type="InterPro" id="IPR041577">
    <property type="entry name" value="RT_RNaseH_2"/>
</dbReference>
<dbReference type="FunFam" id="3.10.20.370:FF:000001">
    <property type="entry name" value="Retrovirus-related Pol polyprotein from transposon 17.6-like protein"/>
    <property type="match status" value="1"/>
</dbReference>
<keyword evidence="2" id="KW-0548">Nucleotidyltransferase</keyword>
<comment type="caution">
    <text evidence="8">The sequence shown here is derived from an EMBL/GenBank/DDBJ whole genome shotgun (WGS) entry which is preliminary data.</text>
</comment>
<organism evidence="8 9">
    <name type="scientific">Parnassius mnemosyne</name>
    <name type="common">clouded apollo</name>
    <dbReference type="NCBI Taxonomy" id="213953"/>
    <lineage>
        <taxon>Eukaryota</taxon>
        <taxon>Metazoa</taxon>
        <taxon>Ecdysozoa</taxon>
        <taxon>Arthropoda</taxon>
        <taxon>Hexapoda</taxon>
        <taxon>Insecta</taxon>
        <taxon>Pterygota</taxon>
        <taxon>Neoptera</taxon>
        <taxon>Endopterygota</taxon>
        <taxon>Lepidoptera</taxon>
        <taxon>Glossata</taxon>
        <taxon>Ditrysia</taxon>
        <taxon>Papilionoidea</taxon>
        <taxon>Papilionidae</taxon>
        <taxon>Parnassiinae</taxon>
        <taxon>Parnassini</taxon>
        <taxon>Parnassius</taxon>
        <taxon>Driopa</taxon>
    </lineage>
</organism>
<dbReference type="Proteomes" id="UP001314205">
    <property type="component" value="Unassembled WGS sequence"/>
</dbReference>
<dbReference type="Gene3D" id="1.10.340.70">
    <property type="match status" value="1"/>
</dbReference>
<dbReference type="AlphaFoldDB" id="A0AAV1L9H2"/>
<dbReference type="GO" id="GO:0015074">
    <property type="term" value="P:DNA integration"/>
    <property type="evidence" value="ECO:0007669"/>
    <property type="project" value="InterPro"/>
</dbReference>
<dbReference type="GO" id="GO:0003676">
    <property type="term" value="F:nucleic acid binding"/>
    <property type="evidence" value="ECO:0007669"/>
    <property type="project" value="InterPro"/>
</dbReference>
<dbReference type="Pfam" id="PF00665">
    <property type="entry name" value="rve"/>
    <property type="match status" value="1"/>
</dbReference>
<dbReference type="PROSITE" id="PS50994">
    <property type="entry name" value="INTEGRASE"/>
    <property type="match status" value="1"/>
</dbReference>
<accession>A0AAV1L9H2</accession>
<dbReference type="PANTHER" id="PTHR37984">
    <property type="entry name" value="PROTEIN CBG26694"/>
    <property type="match status" value="1"/>
</dbReference>
<dbReference type="SUPFAM" id="SSF56672">
    <property type="entry name" value="DNA/RNA polymerases"/>
    <property type="match status" value="1"/>
</dbReference>
<dbReference type="Pfam" id="PF17921">
    <property type="entry name" value="Integrase_H2C2"/>
    <property type="match status" value="1"/>
</dbReference>
<keyword evidence="4" id="KW-0378">Hydrolase</keyword>
<dbReference type="SUPFAM" id="SSF53098">
    <property type="entry name" value="Ribonuclease H-like"/>
    <property type="match status" value="1"/>
</dbReference>
<name>A0AAV1L9H2_9NEOP</name>
<proteinExistence type="predicted"/>
<sequence length="388" mass="44258">MPILQYPNFDEPFILTTDASDVALGAVLSQGKIGSDKPVPYASRTLSDTEAKYSTIEKELLAIVFNDRGPKLFRCISRFTLVENKTQQQEIIKKYHEGKSVHRDIRETYKQIHRNYHWPHMLLTIQSFINQFSICLQAKYEGNPLRPSLALTGTPTKPMQHIFMDLYSTGGATLLTIIDNFSKFAQAIPLNATSSVHIAEALFQMFSVLGIPYKITTDSDCKFDNKVIKEMCALHGINIHFTTPYNPNTNSSIECFHSTIGEIIRIQRMTNIDHPIQLIMKFSVIAYNNSIHSTTEYTPHKLLFGHTASRNPLELHYPKQFYQDYVIKHKMHAEAVQECVSAHMAKNKEQVIAKRNQAAEEITFKVGETVYKQVAKTARNDKTKPVFK</sequence>
<evidence type="ECO:0000313" key="8">
    <source>
        <dbReference type="EMBL" id="CAK1590672.1"/>
    </source>
</evidence>
<dbReference type="PANTHER" id="PTHR37984:SF5">
    <property type="entry name" value="PROTEIN NYNRIN-LIKE"/>
    <property type="match status" value="1"/>
</dbReference>
<keyword evidence="5" id="KW-0695">RNA-directed DNA polymerase</keyword>
<keyword evidence="6" id="KW-0511">Multifunctional enzyme</keyword>
<dbReference type="GO" id="GO:0003964">
    <property type="term" value="F:RNA-directed DNA polymerase activity"/>
    <property type="evidence" value="ECO:0007669"/>
    <property type="project" value="UniProtKB-KW"/>
</dbReference>
<evidence type="ECO:0000259" key="7">
    <source>
        <dbReference type="PROSITE" id="PS50994"/>
    </source>
</evidence>
<evidence type="ECO:0000256" key="3">
    <source>
        <dbReference type="ARBA" id="ARBA00022722"/>
    </source>
</evidence>
<dbReference type="InterPro" id="IPR041588">
    <property type="entry name" value="Integrase_H2C2"/>
</dbReference>
<dbReference type="EMBL" id="CAVLGL010000085">
    <property type="protein sequence ID" value="CAK1590672.1"/>
    <property type="molecule type" value="Genomic_DNA"/>
</dbReference>
<evidence type="ECO:0000256" key="6">
    <source>
        <dbReference type="ARBA" id="ARBA00023268"/>
    </source>
</evidence>
<keyword evidence="4" id="KW-0255">Endonuclease</keyword>
<evidence type="ECO:0000256" key="4">
    <source>
        <dbReference type="ARBA" id="ARBA00022759"/>
    </source>
</evidence>
<reference evidence="8 9" key="1">
    <citation type="submission" date="2023-11" db="EMBL/GenBank/DDBJ databases">
        <authorList>
            <person name="Hedman E."/>
            <person name="Englund M."/>
            <person name="Stromberg M."/>
            <person name="Nyberg Akerstrom W."/>
            <person name="Nylinder S."/>
            <person name="Jareborg N."/>
            <person name="Kallberg Y."/>
            <person name="Kronander E."/>
        </authorList>
    </citation>
    <scope>NUCLEOTIDE SEQUENCE [LARGE SCALE GENOMIC DNA]</scope>
</reference>
<keyword evidence="3" id="KW-0540">Nuclease</keyword>
<keyword evidence="2" id="KW-0808">Transferase</keyword>
<protein>
    <recommendedName>
        <fullName evidence="1">RNA-directed DNA polymerase</fullName>
        <ecNumber evidence="1">2.7.7.49</ecNumber>
    </recommendedName>
</protein>
<evidence type="ECO:0000256" key="2">
    <source>
        <dbReference type="ARBA" id="ARBA00022695"/>
    </source>
</evidence>
<gene>
    <name evidence="8" type="ORF">PARMNEM_LOCUS11006</name>
</gene>
<dbReference type="InterPro" id="IPR001584">
    <property type="entry name" value="Integrase_cat-core"/>
</dbReference>
<dbReference type="InterPro" id="IPR012337">
    <property type="entry name" value="RNaseH-like_sf"/>
</dbReference>
<dbReference type="InterPro" id="IPR036397">
    <property type="entry name" value="RNaseH_sf"/>
</dbReference>
<dbReference type="Pfam" id="PF17919">
    <property type="entry name" value="RT_RNaseH_2"/>
    <property type="match status" value="1"/>
</dbReference>
<feature type="domain" description="Integrase catalytic" evidence="7">
    <location>
        <begin position="154"/>
        <end position="307"/>
    </location>
</feature>
<evidence type="ECO:0000313" key="9">
    <source>
        <dbReference type="Proteomes" id="UP001314205"/>
    </source>
</evidence>
<dbReference type="InterPro" id="IPR050951">
    <property type="entry name" value="Retrovirus_Pol_polyprotein"/>
</dbReference>
<dbReference type="InterPro" id="IPR043502">
    <property type="entry name" value="DNA/RNA_pol_sf"/>
</dbReference>
<dbReference type="EC" id="2.7.7.49" evidence="1"/>
<dbReference type="GO" id="GO:0004519">
    <property type="term" value="F:endonuclease activity"/>
    <property type="evidence" value="ECO:0007669"/>
    <property type="project" value="UniProtKB-KW"/>
</dbReference>
<keyword evidence="9" id="KW-1185">Reference proteome</keyword>
<evidence type="ECO:0000256" key="1">
    <source>
        <dbReference type="ARBA" id="ARBA00012493"/>
    </source>
</evidence>
<dbReference type="Gene3D" id="3.30.420.10">
    <property type="entry name" value="Ribonuclease H-like superfamily/Ribonuclease H"/>
    <property type="match status" value="1"/>
</dbReference>